<evidence type="ECO:0000313" key="3">
    <source>
        <dbReference type="Proteomes" id="UP000019473"/>
    </source>
</evidence>
<keyword evidence="1" id="KW-0732">Signal</keyword>
<feature type="chain" id="PRO_5004931554" evidence="1">
    <location>
        <begin position="23"/>
        <end position="73"/>
    </location>
</feature>
<reference evidence="2 3" key="1">
    <citation type="submission" date="2013-03" db="EMBL/GenBank/DDBJ databases">
        <title>The Genome Sequence of Cladophialophora yegresii CBS 114405.</title>
        <authorList>
            <consortium name="The Broad Institute Genomics Platform"/>
            <person name="Cuomo C."/>
            <person name="de Hoog S."/>
            <person name="Gorbushina A."/>
            <person name="Walker B."/>
            <person name="Young S.K."/>
            <person name="Zeng Q."/>
            <person name="Gargeya S."/>
            <person name="Fitzgerald M."/>
            <person name="Haas B."/>
            <person name="Abouelleil A."/>
            <person name="Allen A.W."/>
            <person name="Alvarado L."/>
            <person name="Arachchi H.M."/>
            <person name="Berlin A.M."/>
            <person name="Chapman S.B."/>
            <person name="Gainer-Dewar J."/>
            <person name="Goldberg J."/>
            <person name="Griggs A."/>
            <person name="Gujja S."/>
            <person name="Hansen M."/>
            <person name="Howarth C."/>
            <person name="Imamovic A."/>
            <person name="Ireland A."/>
            <person name="Larimer J."/>
            <person name="McCowan C."/>
            <person name="Murphy C."/>
            <person name="Pearson M."/>
            <person name="Poon T.W."/>
            <person name="Priest M."/>
            <person name="Roberts A."/>
            <person name="Saif S."/>
            <person name="Shea T."/>
            <person name="Sisk P."/>
            <person name="Sykes S."/>
            <person name="Wortman J."/>
            <person name="Nusbaum C."/>
            <person name="Birren B."/>
        </authorList>
    </citation>
    <scope>NUCLEOTIDE SEQUENCE [LARGE SCALE GENOMIC DNA]</scope>
    <source>
        <strain evidence="2 3">CBS 114405</strain>
    </source>
</reference>
<dbReference type="VEuPathDB" id="FungiDB:A1O7_04080"/>
<dbReference type="GeneID" id="19178670"/>
<dbReference type="RefSeq" id="XP_007756285.1">
    <property type="nucleotide sequence ID" value="XM_007758095.1"/>
</dbReference>
<dbReference type="EMBL" id="AMGW01000003">
    <property type="protein sequence ID" value="EXJ59932.1"/>
    <property type="molecule type" value="Genomic_DNA"/>
</dbReference>
<dbReference type="AlphaFoldDB" id="W9VVU8"/>
<proteinExistence type="predicted"/>
<evidence type="ECO:0000313" key="2">
    <source>
        <dbReference type="EMBL" id="EXJ59932.1"/>
    </source>
</evidence>
<gene>
    <name evidence="2" type="ORF">A1O7_04080</name>
</gene>
<comment type="caution">
    <text evidence="2">The sequence shown here is derived from an EMBL/GenBank/DDBJ whole genome shotgun (WGS) entry which is preliminary data.</text>
</comment>
<dbReference type="Proteomes" id="UP000019473">
    <property type="component" value="Unassembled WGS sequence"/>
</dbReference>
<name>W9VVU8_9EURO</name>
<dbReference type="OrthoDB" id="10383189at2759"/>
<organism evidence="2 3">
    <name type="scientific">Cladophialophora yegresii CBS 114405</name>
    <dbReference type="NCBI Taxonomy" id="1182544"/>
    <lineage>
        <taxon>Eukaryota</taxon>
        <taxon>Fungi</taxon>
        <taxon>Dikarya</taxon>
        <taxon>Ascomycota</taxon>
        <taxon>Pezizomycotina</taxon>
        <taxon>Eurotiomycetes</taxon>
        <taxon>Chaetothyriomycetidae</taxon>
        <taxon>Chaetothyriales</taxon>
        <taxon>Herpotrichiellaceae</taxon>
        <taxon>Cladophialophora</taxon>
    </lineage>
</organism>
<accession>W9VVU8</accession>
<keyword evidence="3" id="KW-1185">Reference proteome</keyword>
<protein>
    <submittedName>
        <fullName evidence="2">Uncharacterized protein</fullName>
    </submittedName>
</protein>
<sequence>MHFLLIISTLALSTIVHHTGSADCPCGWLLDDQATVYAHHLYEDFSDYPIDVDSMLDNPLAAHFNEDWMIYDY</sequence>
<dbReference type="HOGENOM" id="CLU_2704621_0_0_1"/>
<feature type="signal peptide" evidence="1">
    <location>
        <begin position="1"/>
        <end position="22"/>
    </location>
</feature>
<evidence type="ECO:0000256" key="1">
    <source>
        <dbReference type="SAM" id="SignalP"/>
    </source>
</evidence>